<feature type="domain" description="Hedgehog/Intein (Hint)" evidence="1">
    <location>
        <begin position="282"/>
        <end position="420"/>
    </location>
</feature>
<sequence>MSITNITTDQSMGSWAGNGNLSWVAPPADATEGQGTNGDILNVNNGATLTIKGYLNLNAGTVNITEGATVQVVRDDSDTAGILQDAAGGTININNGTLSISNDFNGRTGVYNITNGKLVVNHVFTGFEGVYNVNSGGVFVAGLECSNLMSPKINIRGGSVYFYNLIDDISGTAKIDFHNTPGGLLKIENTSLSSLSNLDLHVQNFVYGDQIKIQSYTDYSSNTLSTSISGNDLLIQGTVNGNTTTLVTLKNFVTNTNGNAIPTALYRDGYILFGEQSDTGACFLAGAMIETSKGCVAVEDIQVGDVLVAHVEGQTVTRPVIWAGRQFVMVNSALPDDRAGYPVRVCQNAIAEGVPSKDLLITPEHCLFFEGNFVPVRMLVNGSSVFYDKSITSYTYYHVETEQHSVIMADNVLTESYLDTRSGPSFQQTGKVTRLYGISRTWEKDAAAPLCVDRAVVEPLFRKLEQRAKTLGKDQPVSEMAEQTGDPDLHLVIDAGRTVRPLRYDGTHYSFMLPPHTKSVRVVSRASRPSDVIGPFVDDRRYLGVLVAKIVFVSDSQSYEITSHVQTETLDGWYGAEGESCAWTNGNAALPLCEHMTQGRMGLLLLEVRAGGPYLLSYPQADVRLSQSA</sequence>
<dbReference type="Proteomes" id="UP001523543">
    <property type="component" value="Unassembled WGS sequence"/>
</dbReference>
<name>A0A149US72_9PROT</name>
<dbReference type="EMBL" id="JAMYZR010000016">
    <property type="protein sequence ID" value="MCP1246358.1"/>
    <property type="molecule type" value="Genomic_DNA"/>
</dbReference>
<evidence type="ECO:0000313" key="2">
    <source>
        <dbReference type="EMBL" id="KXV70849.1"/>
    </source>
</evidence>
<reference evidence="3 5" key="2">
    <citation type="submission" date="2022-06" db="EMBL/GenBank/DDBJ databases">
        <title>Acetobacer genomes from food samples.</title>
        <authorList>
            <person name="Sombolestani A."/>
        </authorList>
    </citation>
    <scope>NUCLEOTIDE SEQUENCE [LARGE SCALE GENOMIC DNA]</scope>
    <source>
        <strain evidence="3 5">R-83281</strain>
    </source>
</reference>
<dbReference type="SUPFAM" id="SSF51294">
    <property type="entry name" value="Hedgehog/intein (Hint) domain"/>
    <property type="match status" value="1"/>
</dbReference>
<dbReference type="RefSeq" id="WP_062143760.1">
    <property type="nucleotide sequence ID" value="NZ_JAMYZR010000016.1"/>
</dbReference>
<proteinExistence type="predicted"/>
<protein>
    <submittedName>
        <fullName evidence="3">Hint domain-containing protein</fullName>
    </submittedName>
</protein>
<gene>
    <name evidence="2" type="ORF">AD952_11620</name>
    <name evidence="3" type="ORF">NKW54_10440</name>
</gene>
<dbReference type="AlphaFoldDB" id="A0A149US72"/>
<organism evidence="2 4">
    <name type="scientific">Acetobacter cerevisiae</name>
    <dbReference type="NCBI Taxonomy" id="178900"/>
    <lineage>
        <taxon>Bacteria</taxon>
        <taxon>Pseudomonadati</taxon>
        <taxon>Pseudomonadota</taxon>
        <taxon>Alphaproteobacteria</taxon>
        <taxon>Acetobacterales</taxon>
        <taxon>Acetobacteraceae</taxon>
        <taxon>Acetobacter</taxon>
    </lineage>
</organism>
<evidence type="ECO:0000313" key="5">
    <source>
        <dbReference type="Proteomes" id="UP001523543"/>
    </source>
</evidence>
<dbReference type="Gene3D" id="2.170.16.10">
    <property type="entry name" value="Hedgehog/Intein (Hint) domain"/>
    <property type="match status" value="1"/>
</dbReference>
<dbReference type="PATRIC" id="fig|178900.6.peg.179"/>
<comment type="caution">
    <text evidence="2">The sequence shown here is derived from an EMBL/GenBank/DDBJ whole genome shotgun (WGS) entry which is preliminary data.</text>
</comment>
<evidence type="ECO:0000313" key="4">
    <source>
        <dbReference type="Proteomes" id="UP000075312"/>
    </source>
</evidence>
<evidence type="ECO:0000313" key="3">
    <source>
        <dbReference type="EMBL" id="MCP1246358.1"/>
    </source>
</evidence>
<dbReference type="Pfam" id="PF13403">
    <property type="entry name" value="Hint_2"/>
    <property type="match status" value="1"/>
</dbReference>
<dbReference type="InterPro" id="IPR036844">
    <property type="entry name" value="Hint_dom_sf"/>
</dbReference>
<dbReference type="EMBL" id="LHZY01000048">
    <property type="protein sequence ID" value="KXV70849.1"/>
    <property type="molecule type" value="Genomic_DNA"/>
</dbReference>
<accession>A0A149US72</accession>
<keyword evidence="5" id="KW-1185">Reference proteome</keyword>
<evidence type="ECO:0000259" key="1">
    <source>
        <dbReference type="Pfam" id="PF13403"/>
    </source>
</evidence>
<reference evidence="2 4" key="1">
    <citation type="submission" date="2015-06" db="EMBL/GenBank/DDBJ databases">
        <title>Improved classification and identification of acetic acid bacteria using matrix-assisted laser desorption/ionization time-of-flight mass spectrometry; Gluconobacter nephelii and Gluconobacter uchimurae are later heterotypic synonyms of Gluconobacter japonicus and Gluconobacter oxydans, respectively.</title>
        <authorList>
            <person name="Li L."/>
            <person name="Cleenwerck I."/>
            <person name="De Vuyst L."/>
            <person name="Vandamme P."/>
        </authorList>
    </citation>
    <scope>NUCLEOTIDE SEQUENCE [LARGE SCALE GENOMIC DNA]</scope>
    <source>
        <strain evidence="2 4">LMG 1608</strain>
    </source>
</reference>
<dbReference type="Proteomes" id="UP000075312">
    <property type="component" value="Unassembled WGS sequence"/>
</dbReference>
<dbReference type="InterPro" id="IPR028992">
    <property type="entry name" value="Hedgehog/Intein_dom"/>
</dbReference>